<sequence length="65" mass="7608">MSFVEMLNDGKLKSGDIDLFIEKWHNSKSKMSLREYLGFTEEEWQVFGSGSSEKAFEMALKRLNR</sequence>
<dbReference type="OrthoDB" id="1494389at2"/>
<gene>
    <name evidence="1" type="ORF">bhn_II114</name>
</gene>
<protein>
    <submittedName>
        <fullName evidence="1">Uncharacterized protein</fullName>
    </submittedName>
</protein>
<name>A0A1D9P5Y0_9FIRM</name>
<evidence type="ECO:0000313" key="1">
    <source>
        <dbReference type="EMBL" id="AOZ97913.1"/>
    </source>
</evidence>
<dbReference type="RefSeq" id="WP_071177672.1">
    <property type="nucleotide sequence ID" value="NZ_CP017832.1"/>
</dbReference>
<dbReference type="EMBL" id="CP017832">
    <property type="protein sequence ID" value="AOZ97913.1"/>
    <property type="molecule type" value="Genomic_DNA"/>
</dbReference>
<geneLocation type="plasmid" evidence="2">
    <name>pnp144</name>
</geneLocation>
<dbReference type="AlphaFoldDB" id="A0A1D9P5Y0"/>
<dbReference type="Proteomes" id="UP000179284">
    <property type="component" value="Plasmid pNP144"/>
</dbReference>
<dbReference type="KEGG" id="bhu:bhn_II114"/>
<reference evidence="2" key="1">
    <citation type="submission" date="2016-10" db="EMBL/GenBank/DDBJ databases">
        <title>The complete genome sequence of the rumen bacterium Butyrivibrio hungatei MB2003.</title>
        <authorList>
            <person name="Palevich N."/>
            <person name="Kelly W.J."/>
            <person name="Leahy S.C."/>
            <person name="Altermann E."/>
            <person name="Rakonjac J."/>
            <person name="Attwood G.T."/>
        </authorList>
    </citation>
    <scope>NUCLEOTIDE SEQUENCE [LARGE SCALE GENOMIC DNA]</scope>
    <source>
        <strain evidence="2">MB2003</strain>
        <plasmid evidence="2">Plasmid pnp144</plasmid>
    </source>
</reference>
<keyword evidence="2" id="KW-1185">Reference proteome</keyword>
<organism evidence="1 2">
    <name type="scientific">Butyrivibrio hungatei</name>
    <dbReference type="NCBI Taxonomy" id="185008"/>
    <lineage>
        <taxon>Bacteria</taxon>
        <taxon>Bacillati</taxon>
        <taxon>Bacillota</taxon>
        <taxon>Clostridia</taxon>
        <taxon>Lachnospirales</taxon>
        <taxon>Lachnospiraceae</taxon>
        <taxon>Butyrivibrio</taxon>
    </lineage>
</organism>
<keyword evidence="1" id="KW-0614">Plasmid</keyword>
<accession>A0A1D9P5Y0</accession>
<proteinExistence type="predicted"/>
<evidence type="ECO:0000313" key="2">
    <source>
        <dbReference type="Proteomes" id="UP000179284"/>
    </source>
</evidence>